<gene>
    <name evidence="2" type="ORF">chiPu_0028534</name>
</gene>
<name>A0A401TNY9_CHIPU</name>
<feature type="non-terminal residue" evidence="2">
    <location>
        <position position="1"/>
    </location>
</feature>
<comment type="caution">
    <text evidence="2">The sequence shown here is derived from an EMBL/GenBank/DDBJ whole genome shotgun (WGS) entry which is preliminary data.</text>
</comment>
<feature type="region of interest" description="Disordered" evidence="1">
    <location>
        <begin position="1"/>
        <end position="35"/>
    </location>
</feature>
<sequence length="35" mass="4098">EAPVERVHHRSQFVQQVNAQDRPFRVRANPEVDGE</sequence>
<evidence type="ECO:0000313" key="3">
    <source>
        <dbReference type="Proteomes" id="UP000287033"/>
    </source>
</evidence>
<reference evidence="2 3" key="1">
    <citation type="journal article" date="2018" name="Nat. Ecol. Evol.">
        <title>Shark genomes provide insights into elasmobranch evolution and the origin of vertebrates.</title>
        <authorList>
            <person name="Hara Y"/>
            <person name="Yamaguchi K"/>
            <person name="Onimaru K"/>
            <person name="Kadota M"/>
            <person name="Koyanagi M"/>
            <person name="Keeley SD"/>
            <person name="Tatsumi K"/>
            <person name="Tanaka K"/>
            <person name="Motone F"/>
            <person name="Kageyama Y"/>
            <person name="Nozu R"/>
            <person name="Adachi N"/>
            <person name="Nishimura O"/>
            <person name="Nakagawa R"/>
            <person name="Tanegashima C"/>
            <person name="Kiyatake I"/>
            <person name="Matsumoto R"/>
            <person name="Murakumo K"/>
            <person name="Nishida K"/>
            <person name="Terakita A"/>
            <person name="Kuratani S"/>
            <person name="Sato K"/>
            <person name="Hyodo S Kuraku.S."/>
        </authorList>
    </citation>
    <scope>NUCLEOTIDE SEQUENCE [LARGE SCALE GENOMIC DNA]</scope>
</reference>
<organism evidence="2 3">
    <name type="scientific">Chiloscyllium punctatum</name>
    <name type="common">Brownbanded bambooshark</name>
    <name type="synonym">Hemiscyllium punctatum</name>
    <dbReference type="NCBI Taxonomy" id="137246"/>
    <lineage>
        <taxon>Eukaryota</taxon>
        <taxon>Metazoa</taxon>
        <taxon>Chordata</taxon>
        <taxon>Craniata</taxon>
        <taxon>Vertebrata</taxon>
        <taxon>Chondrichthyes</taxon>
        <taxon>Elasmobranchii</taxon>
        <taxon>Galeomorphii</taxon>
        <taxon>Galeoidea</taxon>
        <taxon>Orectolobiformes</taxon>
        <taxon>Hemiscylliidae</taxon>
        <taxon>Chiloscyllium</taxon>
    </lineage>
</organism>
<protein>
    <submittedName>
        <fullName evidence="2">Uncharacterized protein</fullName>
    </submittedName>
</protein>
<evidence type="ECO:0000313" key="2">
    <source>
        <dbReference type="EMBL" id="GCC44332.1"/>
    </source>
</evidence>
<evidence type="ECO:0000256" key="1">
    <source>
        <dbReference type="SAM" id="MobiDB-lite"/>
    </source>
</evidence>
<dbReference type="EMBL" id="BEZZ01133808">
    <property type="protein sequence ID" value="GCC44332.1"/>
    <property type="molecule type" value="Genomic_DNA"/>
</dbReference>
<feature type="compositionally biased region" description="Basic and acidic residues" evidence="1">
    <location>
        <begin position="22"/>
        <end position="35"/>
    </location>
</feature>
<dbReference type="Proteomes" id="UP000287033">
    <property type="component" value="Unassembled WGS sequence"/>
</dbReference>
<dbReference type="AlphaFoldDB" id="A0A401TNY9"/>
<accession>A0A401TNY9</accession>
<proteinExistence type="predicted"/>
<keyword evidence="3" id="KW-1185">Reference proteome</keyword>